<evidence type="ECO:0000313" key="4">
    <source>
        <dbReference type="Proteomes" id="UP000216913"/>
    </source>
</evidence>
<dbReference type="GO" id="GO:0003824">
    <property type="term" value="F:catalytic activity"/>
    <property type="evidence" value="ECO:0007669"/>
    <property type="project" value="UniProtKB-ARBA"/>
</dbReference>
<dbReference type="AlphaFoldDB" id="A0A261U394"/>
<dbReference type="EMBL" id="NEVP01000001">
    <property type="protein sequence ID" value="OZI55323.1"/>
    <property type="molecule type" value="Genomic_DNA"/>
</dbReference>
<organism evidence="3 4">
    <name type="scientific">Bordetella genomosp. 5</name>
    <dbReference type="NCBI Taxonomy" id="1395608"/>
    <lineage>
        <taxon>Bacteria</taxon>
        <taxon>Pseudomonadati</taxon>
        <taxon>Pseudomonadota</taxon>
        <taxon>Betaproteobacteria</taxon>
        <taxon>Burkholderiales</taxon>
        <taxon>Alcaligenaceae</taxon>
        <taxon>Bordetella</taxon>
    </lineage>
</organism>
<feature type="domain" description="GGDEF" evidence="2">
    <location>
        <begin position="248"/>
        <end position="380"/>
    </location>
</feature>
<dbReference type="InterPro" id="IPR052163">
    <property type="entry name" value="DGC-Regulatory_Protein"/>
</dbReference>
<dbReference type="InterPro" id="IPR029787">
    <property type="entry name" value="Nucleotide_cyclase"/>
</dbReference>
<comment type="caution">
    <text evidence="3">The sequence shown here is derived from an EMBL/GenBank/DDBJ whole genome shotgun (WGS) entry which is preliminary data.</text>
</comment>
<dbReference type="OrthoDB" id="9812260at2"/>
<dbReference type="RefSeq" id="WP_094798378.1">
    <property type="nucleotide sequence ID" value="NZ_NEVP01000001.1"/>
</dbReference>
<dbReference type="InterPro" id="IPR043128">
    <property type="entry name" value="Rev_trsase/Diguanyl_cyclase"/>
</dbReference>
<dbReference type="CDD" id="cd01949">
    <property type="entry name" value="GGDEF"/>
    <property type="match status" value="1"/>
</dbReference>
<dbReference type="InterPro" id="IPR000160">
    <property type="entry name" value="GGDEF_dom"/>
</dbReference>
<keyword evidence="1" id="KW-0472">Membrane</keyword>
<feature type="transmembrane region" description="Helical" evidence="1">
    <location>
        <begin position="101"/>
        <end position="122"/>
    </location>
</feature>
<keyword evidence="1" id="KW-0812">Transmembrane</keyword>
<feature type="transmembrane region" description="Helical" evidence="1">
    <location>
        <begin position="128"/>
        <end position="147"/>
    </location>
</feature>
<gene>
    <name evidence="3" type="ORF">CAL25_02630</name>
</gene>
<reference evidence="3 4" key="1">
    <citation type="submission" date="2017-05" db="EMBL/GenBank/DDBJ databases">
        <title>Complete and WGS of Bordetella genogroups.</title>
        <authorList>
            <person name="Spilker T."/>
            <person name="LiPuma J."/>
        </authorList>
    </citation>
    <scope>NUCLEOTIDE SEQUENCE [LARGE SCALE GENOMIC DNA]</scope>
    <source>
        <strain evidence="3 4">AU10456</strain>
    </source>
</reference>
<accession>A0A261U394</accession>
<dbReference type="FunFam" id="3.30.70.270:FF:000001">
    <property type="entry name" value="Diguanylate cyclase domain protein"/>
    <property type="match status" value="1"/>
</dbReference>
<feature type="transmembrane region" description="Helical" evidence="1">
    <location>
        <begin position="38"/>
        <end position="61"/>
    </location>
</feature>
<proteinExistence type="predicted"/>
<dbReference type="SUPFAM" id="SSF55073">
    <property type="entry name" value="Nucleotide cyclase"/>
    <property type="match status" value="1"/>
</dbReference>
<dbReference type="Proteomes" id="UP000216913">
    <property type="component" value="Unassembled WGS sequence"/>
</dbReference>
<protein>
    <submittedName>
        <fullName evidence="3">GGDEF domain-containing protein</fullName>
    </submittedName>
</protein>
<name>A0A261U394_9BORD</name>
<evidence type="ECO:0000256" key="1">
    <source>
        <dbReference type="SAM" id="Phobius"/>
    </source>
</evidence>
<feature type="transmembrane region" description="Helical" evidence="1">
    <location>
        <begin position="179"/>
        <end position="200"/>
    </location>
</feature>
<dbReference type="NCBIfam" id="TIGR00254">
    <property type="entry name" value="GGDEF"/>
    <property type="match status" value="1"/>
</dbReference>
<dbReference type="Gene3D" id="3.30.70.270">
    <property type="match status" value="1"/>
</dbReference>
<dbReference type="Pfam" id="PF00990">
    <property type="entry name" value="GGDEF"/>
    <property type="match status" value="1"/>
</dbReference>
<dbReference type="PANTHER" id="PTHR46663">
    <property type="entry name" value="DIGUANYLATE CYCLASE DGCT-RELATED"/>
    <property type="match status" value="1"/>
</dbReference>
<evidence type="ECO:0000259" key="2">
    <source>
        <dbReference type="PROSITE" id="PS50887"/>
    </source>
</evidence>
<dbReference type="PROSITE" id="PS50887">
    <property type="entry name" value="GGDEF"/>
    <property type="match status" value="1"/>
</dbReference>
<sequence>MFPASSTYRMPTWRLTRWLVYAGDDVPDDIRVDLVGGLFGTLPIFLGGVINSLMIASIVAWRIPEPAFIAWVVFEFLCCAIRGVVLMRARRNALTGGPTYTDLYLLLTLLWAVSVGYGTVISALSGDWVAILLACLSAAAMVGGICVRNFAAPRLLAVMIFTSLGPCMTVAVVSGQSELWIICLQLPLFLLSMTLASYRLNAMLVTTMRAERDNDRLARQDSLTGLLNRFGLGGVLAQAVRRARDDAARYTLLYLDLDGFKSVNDTHGHATGDRLLREVGTRLTELAPADASIARIGGDEFVLVLPEVDGWEAAQLADQLIQRVAQPFDLGTEHGVRIGGSVGIALIPRHGHDMAEILKAADRALYLAKSAGKSRMAMAD</sequence>
<keyword evidence="4" id="KW-1185">Reference proteome</keyword>
<dbReference type="PANTHER" id="PTHR46663:SF4">
    <property type="entry name" value="DIGUANYLATE CYCLASE DGCT-RELATED"/>
    <property type="match status" value="1"/>
</dbReference>
<feature type="transmembrane region" description="Helical" evidence="1">
    <location>
        <begin position="154"/>
        <end position="173"/>
    </location>
</feature>
<dbReference type="SMART" id="SM00267">
    <property type="entry name" value="GGDEF"/>
    <property type="match status" value="1"/>
</dbReference>
<keyword evidence="1" id="KW-1133">Transmembrane helix</keyword>
<evidence type="ECO:0000313" key="3">
    <source>
        <dbReference type="EMBL" id="OZI55323.1"/>
    </source>
</evidence>
<feature type="transmembrane region" description="Helical" evidence="1">
    <location>
        <begin position="67"/>
        <end position="89"/>
    </location>
</feature>